<organism evidence="1 2">
    <name type="scientific">Cherax quadricarinatus</name>
    <name type="common">Australian red claw crayfish</name>
    <dbReference type="NCBI Taxonomy" id="27406"/>
    <lineage>
        <taxon>Eukaryota</taxon>
        <taxon>Metazoa</taxon>
        <taxon>Ecdysozoa</taxon>
        <taxon>Arthropoda</taxon>
        <taxon>Crustacea</taxon>
        <taxon>Multicrustacea</taxon>
        <taxon>Malacostraca</taxon>
        <taxon>Eumalacostraca</taxon>
        <taxon>Eucarida</taxon>
        <taxon>Decapoda</taxon>
        <taxon>Pleocyemata</taxon>
        <taxon>Astacidea</taxon>
        <taxon>Parastacoidea</taxon>
        <taxon>Parastacidae</taxon>
        <taxon>Cherax</taxon>
    </lineage>
</organism>
<dbReference type="Proteomes" id="UP001445076">
    <property type="component" value="Unassembled WGS sequence"/>
</dbReference>
<evidence type="ECO:0000313" key="2">
    <source>
        <dbReference type="Proteomes" id="UP001445076"/>
    </source>
</evidence>
<dbReference type="EMBL" id="JARKIK010000004">
    <property type="protein sequence ID" value="KAK8752975.1"/>
    <property type="molecule type" value="Genomic_DNA"/>
</dbReference>
<comment type="caution">
    <text evidence="1">The sequence shown here is derived from an EMBL/GenBank/DDBJ whole genome shotgun (WGS) entry which is preliminary data.</text>
</comment>
<reference evidence="1 2" key="1">
    <citation type="journal article" date="2024" name="BMC Genomics">
        <title>Genome assembly of redclaw crayfish (Cherax quadricarinatus) provides insights into its immune adaptation and hypoxia tolerance.</title>
        <authorList>
            <person name="Liu Z."/>
            <person name="Zheng J."/>
            <person name="Li H."/>
            <person name="Fang K."/>
            <person name="Wang S."/>
            <person name="He J."/>
            <person name="Zhou D."/>
            <person name="Weng S."/>
            <person name="Chi M."/>
            <person name="Gu Z."/>
            <person name="He J."/>
            <person name="Li F."/>
            <person name="Wang M."/>
        </authorList>
    </citation>
    <scope>NUCLEOTIDE SEQUENCE [LARGE SCALE GENOMIC DNA]</scope>
    <source>
        <strain evidence="1">ZL_2023a</strain>
    </source>
</reference>
<name>A0AAW0YC70_CHEQU</name>
<gene>
    <name evidence="1" type="ORF">OTU49_017461</name>
</gene>
<accession>A0AAW0YC70</accession>
<evidence type="ECO:0000313" key="1">
    <source>
        <dbReference type="EMBL" id="KAK8752975.1"/>
    </source>
</evidence>
<protein>
    <submittedName>
        <fullName evidence="1">Uncharacterized protein</fullName>
    </submittedName>
</protein>
<keyword evidence="2" id="KW-1185">Reference proteome</keyword>
<proteinExistence type="predicted"/>
<dbReference type="AlphaFoldDB" id="A0AAW0YC70"/>
<sequence length="102" mass="11546">MLLSGAVGNKWIVLWKSLYNTAGTYCNSQVMNLLNLVIGTVVNMVAFDSSAPKVKSCYFSIFKNQPTSICAFKSHKVQCSLRIFKTSMDSQWPKRSCFLFKF</sequence>